<dbReference type="InterPro" id="IPR001539">
    <property type="entry name" value="Peptidase_U32"/>
</dbReference>
<organism evidence="1 2">
    <name type="scientific">Hydrogenophilus thermoluteolus</name>
    <name type="common">Pseudomonas hydrogenothermophila</name>
    <dbReference type="NCBI Taxonomy" id="297"/>
    <lineage>
        <taxon>Bacteria</taxon>
        <taxon>Pseudomonadati</taxon>
        <taxon>Pseudomonadota</taxon>
        <taxon>Hydrogenophilia</taxon>
        <taxon>Hydrogenophilales</taxon>
        <taxon>Hydrogenophilaceae</taxon>
        <taxon>Hydrogenophilus</taxon>
    </lineage>
</organism>
<dbReference type="InterPro" id="IPR051454">
    <property type="entry name" value="RNA/ubiquinone_mod_enzymes"/>
</dbReference>
<dbReference type="AlphaFoldDB" id="A0A2Z6DW27"/>
<reference evidence="1 2" key="1">
    <citation type="submission" date="2018-04" db="EMBL/GenBank/DDBJ databases">
        <title>Complete genome sequence of Hydrogenophilus thermoluteolus TH-1.</title>
        <authorList>
            <person name="Arai H."/>
        </authorList>
    </citation>
    <scope>NUCLEOTIDE SEQUENCE [LARGE SCALE GENOMIC DNA]</scope>
    <source>
        <strain evidence="1 2">TH-1</strain>
    </source>
</reference>
<evidence type="ECO:0000313" key="1">
    <source>
        <dbReference type="EMBL" id="BBD76559.1"/>
    </source>
</evidence>
<dbReference type="Pfam" id="PF01136">
    <property type="entry name" value="Peptidase_U32"/>
    <property type="match status" value="1"/>
</dbReference>
<dbReference type="NCBIfam" id="NF011991">
    <property type="entry name" value="PRK15447.1"/>
    <property type="match status" value="1"/>
</dbReference>
<dbReference type="RefSeq" id="WP_170141236.1">
    <property type="nucleotide sequence ID" value="NZ_AP018558.1"/>
</dbReference>
<accession>A0A2Z6DW27</accession>
<evidence type="ECO:0000313" key="2">
    <source>
        <dbReference type="Proteomes" id="UP000262004"/>
    </source>
</evidence>
<protein>
    <submittedName>
        <fullName evidence="1">Peptidase, U32 family</fullName>
    </submittedName>
</protein>
<gene>
    <name evidence="1" type="ORF">HPTL_0291</name>
</gene>
<dbReference type="Proteomes" id="UP000262004">
    <property type="component" value="Chromosome"/>
</dbReference>
<dbReference type="PANTHER" id="PTHR30217">
    <property type="entry name" value="PEPTIDASE U32 FAMILY"/>
    <property type="match status" value="1"/>
</dbReference>
<dbReference type="EMBL" id="AP018558">
    <property type="protein sequence ID" value="BBD76559.1"/>
    <property type="molecule type" value="Genomic_DNA"/>
</dbReference>
<name>A0A2Z6DW27_HYDTE</name>
<dbReference type="KEGG" id="htl:HPTL_0291"/>
<proteinExistence type="predicted"/>
<dbReference type="PANTHER" id="PTHR30217:SF11">
    <property type="entry name" value="UBIQUINONE BIOSYNTHESIS PROTEIN UBIV"/>
    <property type="match status" value="1"/>
</dbReference>
<keyword evidence="2" id="KW-1185">Reference proteome</keyword>
<sequence>MEIALAPLPYFWTKQATFEFYARIAETAVDRVYLGEIVCPRRQTLKVADWLAIATLLRDAGKTVVLSGYTLIESTSQIKWLRKLCDSGWPLEANDLTMVALLEAANISDWTAGAQLNIYHGDTLRTFAAMGASRWVPHHELSREDLSHLVPLAHSLGMTTEITVWGPLALAHSSRCFTARRYGRPKDDCGFLCQQWPEGLLIETQEGDHFLRMNGVQTQSARWWSLLDRLDEVCALADAVRIVPNLNDTIAAIEAVAAWRDATPTPDAPWIDPQRCCNGYWFGKAGHEWIADHG</sequence>